<dbReference type="PROSITE" id="PS00131">
    <property type="entry name" value="CARBOXYPEPT_SER_SER"/>
    <property type="match status" value="1"/>
</dbReference>
<evidence type="ECO:0000313" key="9">
    <source>
        <dbReference type="Proteomes" id="UP001140172"/>
    </source>
</evidence>
<dbReference type="Gene3D" id="3.40.50.1820">
    <property type="entry name" value="alpha/beta hydrolase"/>
    <property type="match status" value="1"/>
</dbReference>
<dbReference type="GO" id="GO:0000324">
    <property type="term" value="C:fungal-type vacuole"/>
    <property type="evidence" value="ECO:0007669"/>
    <property type="project" value="TreeGrafter"/>
</dbReference>
<dbReference type="PROSITE" id="PS00560">
    <property type="entry name" value="CARBOXYPEPT_SER_HIS"/>
    <property type="match status" value="1"/>
</dbReference>
<dbReference type="Gene3D" id="3.20.20.190">
    <property type="entry name" value="Phosphatidylinositol (PI) phosphodiesterase"/>
    <property type="match status" value="1"/>
</dbReference>
<dbReference type="PRINTS" id="PR00724">
    <property type="entry name" value="CRBOXYPTASEC"/>
</dbReference>
<keyword evidence="9" id="KW-1185">Reference proteome</keyword>
<dbReference type="InterPro" id="IPR033124">
    <property type="entry name" value="Ser_caboxypep_his_AS"/>
</dbReference>
<dbReference type="InterPro" id="IPR017946">
    <property type="entry name" value="PLC-like_Pdiesterase_TIM-brl"/>
</dbReference>
<evidence type="ECO:0000256" key="3">
    <source>
        <dbReference type="ARBA" id="ARBA00022670"/>
    </source>
</evidence>
<dbReference type="InterPro" id="IPR018202">
    <property type="entry name" value="Ser_caboxypep_ser_AS"/>
</dbReference>
<keyword evidence="4 7" id="KW-0732">Signal</keyword>
<protein>
    <recommendedName>
        <fullName evidence="7">Carboxypeptidase</fullName>
        <ecNumber evidence="7">3.4.16.-</ecNumber>
    </recommendedName>
</protein>
<evidence type="ECO:0000256" key="5">
    <source>
        <dbReference type="ARBA" id="ARBA00022801"/>
    </source>
</evidence>
<dbReference type="GO" id="GO:0008081">
    <property type="term" value="F:phosphoric diester hydrolase activity"/>
    <property type="evidence" value="ECO:0007669"/>
    <property type="project" value="InterPro"/>
</dbReference>
<dbReference type="Proteomes" id="UP001140172">
    <property type="component" value="Unassembled WGS sequence"/>
</dbReference>
<sequence length="782" mass="87405">MKLFLNSGLSTLAKPFAAALALAAVVSATPSQHAFVAPHDVHANPQPASEPPAARVASPDLVNSNKWSKIETMEAFPNYQLRIKQPKLCDTNTTQYSGYLDTDEDRHFFFWFFEARNVKRDDAPIILWMNGGPGCSSFTGLLMELGPCRVDKGGKTASPHKYGWNDKAHVIFLDQPLNVGYSYGKDVFNSMEAGKDVYNFLQLFYHSFPEYAKSELHVFGESYGGHYVPATAKAIHEANIEHSAKVANGLLANGEGEKRVLPLTSIGIGNGLTDPLVQYKYYSQMACNSTYAPVLKKEECDAMDSSYPTCARLINACYKWKNALACYPAEMYCNQMLMTYQRSGANPYDVRIPCEGGNLCYPIMADIDAYLNTPEVQQELGSDVTKFESCSQKVYTGFTLSGDWMKPYVYEIPPLLEAGIRVLVYAGDADFICNWYGNKAWSEALEWSGAEGFNSERDHDWTLGGKAVGEARSFKNFSFVRVFGAGHMAPYDQPVSSLDMINRWIADNLCNRHYDKVSFACTHNAYSYEPPQAIGVINQERTIGQQLDDGVRAFMLDIVRPPLASKSTMHLCHGSCSLIDKGPLEDGLLIYKDFLDRNPNDIVTFIIENVSGFSAEDVGAKFASVGIDKYAYVHNSGWPTLGEMIAKNKRLVVFLDDKADTSKVPYILPEWDYVIETPFENISPVSKFPCNQDRPRDGKPRDLLVMNHFAYNRLTIGGSHIDTPLTPEQVQQRGYNSLKSLQQNVDTCKQTWKNRVPNFVTLDFYDIGDDAIFKIVDQINGV</sequence>
<dbReference type="Gene3D" id="1.10.287.410">
    <property type="match status" value="1"/>
</dbReference>
<keyword evidence="5 7" id="KW-0378">Hydrolase</keyword>
<comment type="similarity">
    <text evidence="1 7">Belongs to the peptidase S10 family.</text>
</comment>
<dbReference type="Pfam" id="PF26146">
    <property type="entry name" value="PI-PLC_X"/>
    <property type="match status" value="1"/>
</dbReference>
<comment type="caution">
    <text evidence="8">The sequence shown here is derived from an EMBL/GenBank/DDBJ whole genome shotgun (WGS) entry which is preliminary data.</text>
</comment>
<evidence type="ECO:0000256" key="7">
    <source>
        <dbReference type="RuleBase" id="RU361156"/>
    </source>
</evidence>
<dbReference type="Pfam" id="PF00450">
    <property type="entry name" value="Peptidase_S10"/>
    <property type="match status" value="1"/>
</dbReference>
<accession>A0A9W8LGC2</accession>
<dbReference type="InterPro" id="IPR001563">
    <property type="entry name" value="Peptidase_S10"/>
</dbReference>
<dbReference type="PANTHER" id="PTHR11802:SF113">
    <property type="entry name" value="SERINE CARBOXYPEPTIDASE CTSA-4.1"/>
    <property type="match status" value="1"/>
</dbReference>
<feature type="chain" id="PRO_5041018237" description="Carboxypeptidase" evidence="7">
    <location>
        <begin position="29"/>
        <end position="782"/>
    </location>
</feature>
<dbReference type="OrthoDB" id="443318at2759"/>
<dbReference type="GO" id="GO:0006508">
    <property type="term" value="P:proteolysis"/>
    <property type="evidence" value="ECO:0007669"/>
    <property type="project" value="UniProtKB-KW"/>
</dbReference>
<evidence type="ECO:0000256" key="4">
    <source>
        <dbReference type="ARBA" id="ARBA00022729"/>
    </source>
</evidence>
<proteinExistence type="inferred from homology"/>
<keyword evidence="2 7" id="KW-0121">Carboxypeptidase</keyword>
<keyword evidence="6" id="KW-0325">Glycoprotein</keyword>
<dbReference type="EC" id="3.4.16.-" evidence="7"/>
<dbReference type="AlphaFoldDB" id="A0A9W8LGC2"/>
<dbReference type="PROSITE" id="PS50007">
    <property type="entry name" value="PIPLC_X_DOMAIN"/>
    <property type="match status" value="1"/>
</dbReference>
<gene>
    <name evidence="8" type="ORF">GGI15_004371</name>
</gene>
<dbReference type="EMBL" id="JANBUM010000385">
    <property type="protein sequence ID" value="KAJ2777851.1"/>
    <property type="molecule type" value="Genomic_DNA"/>
</dbReference>
<evidence type="ECO:0000313" key="8">
    <source>
        <dbReference type="EMBL" id="KAJ2777851.1"/>
    </source>
</evidence>
<dbReference type="InterPro" id="IPR029058">
    <property type="entry name" value="AB_hydrolase_fold"/>
</dbReference>
<feature type="signal peptide" evidence="7">
    <location>
        <begin position="1"/>
        <end position="28"/>
    </location>
</feature>
<keyword evidence="3 7" id="KW-0645">Protease</keyword>
<dbReference type="SUPFAM" id="SSF53474">
    <property type="entry name" value="alpha/beta-Hydrolases"/>
    <property type="match status" value="1"/>
</dbReference>
<dbReference type="GO" id="GO:0006629">
    <property type="term" value="P:lipid metabolic process"/>
    <property type="evidence" value="ECO:0007669"/>
    <property type="project" value="InterPro"/>
</dbReference>
<name>A0A9W8LGC2_9FUNG</name>
<dbReference type="SUPFAM" id="SSF51695">
    <property type="entry name" value="PLC-like phosphodiesterases"/>
    <property type="match status" value="1"/>
</dbReference>
<dbReference type="PANTHER" id="PTHR11802">
    <property type="entry name" value="SERINE PROTEASE FAMILY S10 SERINE CARBOXYPEPTIDASE"/>
    <property type="match status" value="1"/>
</dbReference>
<organism evidence="8 9">
    <name type="scientific">Coemansia interrupta</name>
    <dbReference type="NCBI Taxonomy" id="1126814"/>
    <lineage>
        <taxon>Eukaryota</taxon>
        <taxon>Fungi</taxon>
        <taxon>Fungi incertae sedis</taxon>
        <taxon>Zoopagomycota</taxon>
        <taxon>Kickxellomycotina</taxon>
        <taxon>Kickxellomycetes</taxon>
        <taxon>Kickxellales</taxon>
        <taxon>Kickxellaceae</taxon>
        <taxon>Coemansia</taxon>
    </lineage>
</organism>
<evidence type="ECO:0000256" key="2">
    <source>
        <dbReference type="ARBA" id="ARBA00022645"/>
    </source>
</evidence>
<reference evidence="8" key="1">
    <citation type="submission" date="2022-07" db="EMBL/GenBank/DDBJ databases">
        <title>Phylogenomic reconstructions and comparative analyses of Kickxellomycotina fungi.</title>
        <authorList>
            <person name="Reynolds N.K."/>
            <person name="Stajich J.E."/>
            <person name="Barry K."/>
            <person name="Grigoriev I.V."/>
            <person name="Crous P."/>
            <person name="Smith M.E."/>
        </authorList>
    </citation>
    <scope>NUCLEOTIDE SEQUENCE</scope>
    <source>
        <strain evidence="8">BCRC 34489</strain>
    </source>
</reference>
<evidence type="ECO:0000256" key="6">
    <source>
        <dbReference type="ARBA" id="ARBA00023180"/>
    </source>
</evidence>
<evidence type="ECO:0000256" key="1">
    <source>
        <dbReference type="ARBA" id="ARBA00009431"/>
    </source>
</evidence>
<dbReference type="GO" id="GO:0004185">
    <property type="term" value="F:serine-type carboxypeptidase activity"/>
    <property type="evidence" value="ECO:0007669"/>
    <property type="project" value="UniProtKB-UniRule"/>
</dbReference>